<keyword evidence="1" id="KW-0812">Transmembrane</keyword>
<gene>
    <name evidence="2" type="ORF">AXF14_06845</name>
</gene>
<dbReference type="AlphaFoldDB" id="A0A0X8JEG4"/>
<protein>
    <recommendedName>
        <fullName evidence="4">DUF4230 domain-containing protein</fullName>
    </recommendedName>
</protein>
<keyword evidence="1" id="KW-1133">Transmembrane helix</keyword>
<evidence type="ECO:0000256" key="1">
    <source>
        <dbReference type="SAM" id="Phobius"/>
    </source>
</evidence>
<evidence type="ECO:0000313" key="2">
    <source>
        <dbReference type="EMBL" id="AMD87345.1"/>
    </source>
</evidence>
<dbReference type="Proteomes" id="UP000065220">
    <property type="component" value="Chromosome"/>
</dbReference>
<dbReference type="OrthoDB" id="359931at2"/>
<feature type="transmembrane region" description="Helical" evidence="1">
    <location>
        <begin position="35"/>
        <end position="56"/>
    </location>
</feature>
<dbReference type="InterPro" id="IPR025324">
    <property type="entry name" value="DUF4230"/>
</dbReference>
<sequence>MPLTSRSRDDDAVQTDNARTGAHAIGGVSKARSTITWMMALVLGLAIGGGGMLGAAKLGYLDHHEADVAQIQGSFADIAELATEEYDFKGKQTFTDDDLDVLGLSLPFFATEYSVTYEGTVKAGIRDISSVSLSKNDVAHTVTVTAPAVQILATKIDPSTVEGSDTGINLFKNVSVSEVATFLADNESTAEKQAVEAGVLKKAEQNATELLTHQVKLGLMGSDQEDYTVKVTFKDAAGK</sequence>
<keyword evidence="3" id="KW-1185">Reference proteome</keyword>
<dbReference type="KEGG" id="ard:AXF14_06845"/>
<accession>A0A0X8JEG4</accession>
<organism evidence="2 3">
    <name type="scientific">Actinomyces radicidentis</name>
    <dbReference type="NCBI Taxonomy" id="111015"/>
    <lineage>
        <taxon>Bacteria</taxon>
        <taxon>Bacillati</taxon>
        <taxon>Actinomycetota</taxon>
        <taxon>Actinomycetes</taxon>
        <taxon>Actinomycetales</taxon>
        <taxon>Actinomycetaceae</taxon>
        <taxon>Actinomyces</taxon>
    </lineage>
</organism>
<keyword evidence="1" id="KW-0472">Membrane</keyword>
<name>A0A0X8JEG4_ACTRD</name>
<evidence type="ECO:0008006" key="4">
    <source>
        <dbReference type="Google" id="ProtNLM"/>
    </source>
</evidence>
<dbReference type="RefSeq" id="WP_067941918.1">
    <property type="nucleotide sequence ID" value="NZ_CP014228.1"/>
</dbReference>
<dbReference type="STRING" id="111015.AXF14_06845"/>
<evidence type="ECO:0000313" key="3">
    <source>
        <dbReference type="Proteomes" id="UP000065220"/>
    </source>
</evidence>
<reference evidence="3" key="1">
    <citation type="submission" date="2016-02" db="EMBL/GenBank/DDBJ databases">
        <authorList>
            <person name="Holder M.E."/>
            <person name="Ajami N.J."/>
            <person name="Petrosino J.F."/>
        </authorList>
    </citation>
    <scope>NUCLEOTIDE SEQUENCE [LARGE SCALE GENOMIC DNA]</scope>
    <source>
        <strain evidence="3">CCUG 36733</strain>
    </source>
</reference>
<dbReference type="EMBL" id="CP014228">
    <property type="protein sequence ID" value="AMD87345.1"/>
    <property type="molecule type" value="Genomic_DNA"/>
</dbReference>
<proteinExistence type="predicted"/>
<dbReference type="Pfam" id="PF14014">
    <property type="entry name" value="DUF4230"/>
    <property type="match status" value="1"/>
</dbReference>